<dbReference type="PANTHER" id="PTHR43477">
    <property type="entry name" value="DIHYDROANTICAPSIN 7-DEHYDROGENASE"/>
    <property type="match status" value="1"/>
</dbReference>
<dbReference type="Proteomes" id="UP000002482">
    <property type="component" value="Chromosome"/>
</dbReference>
<dbReference type="EC" id="1.1.1.30" evidence="4"/>
<sequence>MKRVQGKTALVTAAGRGIGRASALALAREGATVWATDVDDQALAELAAEAAGEGLAALETARLDVLDTAAVTAFAGRAGKLDVLFNCAGFVHSGSILQCEEKDWDFSFDLNAKAMYRTIRAFLPAMLAGGGGSIINMASAASSVKGVPNRFAYGASKAAVIGLSKAVAADFVQQGIRCNAICPGTVESPSLQGRIRAQAQQAGTDEASVRAAFVARQPIGRVGRAEEVAALVVYLASDESSFTTGTIHMIDGGWSN</sequence>
<dbReference type="SUPFAM" id="SSF51735">
    <property type="entry name" value="NAD(P)-binding Rossmann-fold domains"/>
    <property type="match status" value="1"/>
</dbReference>
<evidence type="ECO:0000313" key="4">
    <source>
        <dbReference type="EMBL" id="ADX45583.1"/>
    </source>
</evidence>
<keyword evidence="3" id="KW-0520">NAD</keyword>
<dbReference type="HOGENOM" id="CLU_010194_1_0_4"/>
<name>F0Q4S9_PARA1</name>
<keyword evidence="2 4" id="KW-0560">Oxidoreductase</keyword>
<proteinExistence type="inferred from homology"/>
<dbReference type="Gene3D" id="3.40.50.720">
    <property type="entry name" value="NAD(P)-binding Rossmann-like Domain"/>
    <property type="match status" value="1"/>
</dbReference>
<protein>
    <submittedName>
        <fullName evidence="4">3-hydroxybutyrate dehydrogenase</fullName>
        <ecNumber evidence="4">1.1.1.30</ecNumber>
    </submittedName>
</protein>
<dbReference type="PRINTS" id="PR00081">
    <property type="entry name" value="GDHRDH"/>
</dbReference>
<dbReference type="FunFam" id="3.40.50.720:FF:000084">
    <property type="entry name" value="Short-chain dehydrogenase reductase"/>
    <property type="match status" value="1"/>
</dbReference>
<keyword evidence="5" id="KW-1185">Reference proteome</keyword>
<dbReference type="EMBL" id="CP002521">
    <property type="protein sequence ID" value="ADX45583.1"/>
    <property type="molecule type" value="Genomic_DNA"/>
</dbReference>
<organism evidence="4 5">
    <name type="scientific">Paracidovorax avenae (strain ATCC 19860 / DSM 7227 / CCUG 15838 / JCM 20985 / LMG 2117 / NCPPB 1011)</name>
    <name type="common">Acidovorax avenae</name>
    <dbReference type="NCBI Taxonomy" id="643561"/>
    <lineage>
        <taxon>Bacteria</taxon>
        <taxon>Pseudomonadati</taxon>
        <taxon>Pseudomonadota</taxon>
        <taxon>Betaproteobacteria</taxon>
        <taxon>Burkholderiales</taxon>
        <taxon>Comamonadaceae</taxon>
        <taxon>Paracidovorax</taxon>
    </lineage>
</organism>
<gene>
    <name evidence="4" type="ordered locus">Acav_1665</name>
</gene>
<dbReference type="KEGG" id="aaa:Acav_1665"/>
<reference evidence="4" key="1">
    <citation type="submission" date="2011-02" db="EMBL/GenBank/DDBJ databases">
        <title>Complete sequence of Acidovorax avenae subsp. avenae ATCC 19860.</title>
        <authorList>
            <consortium name="US DOE Joint Genome Institute"/>
            <person name="Lucas S."/>
            <person name="Copeland A."/>
            <person name="Lapidus A."/>
            <person name="Cheng J.-F."/>
            <person name="Goodwin L."/>
            <person name="Pitluck S."/>
            <person name="Chertkov O."/>
            <person name="Held B."/>
            <person name="Detter J.C."/>
            <person name="Han C."/>
            <person name="Tapia R."/>
            <person name="Land M."/>
            <person name="Hauser L."/>
            <person name="Kyrpides N."/>
            <person name="Ivanova N."/>
            <person name="Ovchinnikova G."/>
            <person name="Pagani I."/>
            <person name="Gordon S."/>
            <person name="Woyke T."/>
        </authorList>
    </citation>
    <scope>NUCLEOTIDE SEQUENCE</scope>
    <source>
        <strain evidence="4">ATCC 19860</strain>
    </source>
</reference>
<dbReference type="PRINTS" id="PR00080">
    <property type="entry name" value="SDRFAMILY"/>
</dbReference>
<dbReference type="RefSeq" id="WP_013594103.1">
    <property type="nucleotide sequence ID" value="NC_015138.1"/>
</dbReference>
<evidence type="ECO:0000256" key="1">
    <source>
        <dbReference type="ARBA" id="ARBA00006484"/>
    </source>
</evidence>
<dbReference type="GeneID" id="34239121"/>
<dbReference type="InterPro" id="IPR020904">
    <property type="entry name" value="Sc_DH/Rdtase_CS"/>
</dbReference>
<dbReference type="InterPro" id="IPR051122">
    <property type="entry name" value="SDR_DHRS6-like"/>
</dbReference>
<evidence type="ECO:0000256" key="2">
    <source>
        <dbReference type="ARBA" id="ARBA00023002"/>
    </source>
</evidence>
<dbReference type="PANTHER" id="PTHR43477:SF4">
    <property type="entry name" value="DEHYDROGENASE_REDUCTASE SDR FAMILY MEMBER 6"/>
    <property type="match status" value="1"/>
</dbReference>
<dbReference type="Pfam" id="PF13561">
    <property type="entry name" value="adh_short_C2"/>
    <property type="match status" value="1"/>
</dbReference>
<dbReference type="AlphaFoldDB" id="F0Q4S9"/>
<dbReference type="GO" id="GO:0003858">
    <property type="term" value="F:3-hydroxybutyrate dehydrogenase activity"/>
    <property type="evidence" value="ECO:0007669"/>
    <property type="project" value="UniProtKB-EC"/>
</dbReference>
<evidence type="ECO:0000256" key="3">
    <source>
        <dbReference type="ARBA" id="ARBA00023027"/>
    </source>
</evidence>
<dbReference type="OrthoDB" id="9806974at2"/>
<accession>F0Q4S9</accession>
<dbReference type="InterPro" id="IPR002347">
    <property type="entry name" value="SDR_fam"/>
</dbReference>
<comment type="similarity">
    <text evidence="1">Belongs to the short-chain dehydrogenases/reductases (SDR) family.</text>
</comment>
<dbReference type="InterPro" id="IPR036291">
    <property type="entry name" value="NAD(P)-bd_dom_sf"/>
</dbReference>
<evidence type="ECO:0000313" key="5">
    <source>
        <dbReference type="Proteomes" id="UP000002482"/>
    </source>
</evidence>
<dbReference type="PROSITE" id="PS00061">
    <property type="entry name" value="ADH_SHORT"/>
    <property type="match status" value="1"/>
</dbReference>